<reference evidence="11" key="1">
    <citation type="journal article" date="2002" name="Science">
        <title>The draft genome of Ciona intestinalis: insights into chordate and vertebrate origins.</title>
        <authorList>
            <person name="Dehal P."/>
            <person name="Satou Y."/>
            <person name="Campbell R.K."/>
            <person name="Chapman J."/>
            <person name="Degnan B."/>
            <person name="De Tomaso A."/>
            <person name="Davidson B."/>
            <person name="Di Gregorio A."/>
            <person name="Gelpke M."/>
            <person name="Goodstein D.M."/>
            <person name="Harafuji N."/>
            <person name="Hastings K.E."/>
            <person name="Ho I."/>
            <person name="Hotta K."/>
            <person name="Huang W."/>
            <person name="Kawashima T."/>
            <person name="Lemaire P."/>
            <person name="Martinez D."/>
            <person name="Meinertzhagen I.A."/>
            <person name="Necula S."/>
            <person name="Nonaka M."/>
            <person name="Putnam N."/>
            <person name="Rash S."/>
            <person name="Saiga H."/>
            <person name="Satake M."/>
            <person name="Terry A."/>
            <person name="Yamada L."/>
            <person name="Wang H.G."/>
            <person name="Awazu S."/>
            <person name="Azumi K."/>
            <person name="Boore J."/>
            <person name="Branno M."/>
            <person name="Chin-Bow S."/>
            <person name="DeSantis R."/>
            <person name="Doyle S."/>
            <person name="Francino P."/>
            <person name="Keys D.N."/>
            <person name="Haga S."/>
            <person name="Hayashi H."/>
            <person name="Hino K."/>
            <person name="Imai K.S."/>
            <person name="Inaba K."/>
            <person name="Kano S."/>
            <person name="Kobayashi K."/>
            <person name="Kobayashi M."/>
            <person name="Lee B.I."/>
            <person name="Makabe K.W."/>
            <person name="Manohar C."/>
            <person name="Matassi G."/>
            <person name="Medina M."/>
            <person name="Mochizuki Y."/>
            <person name="Mount S."/>
            <person name="Morishita T."/>
            <person name="Miura S."/>
            <person name="Nakayama A."/>
            <person name="Nishizaka S."/>
            <person name="Nomoto H."/>
            <person name="Ohta F."/>
            <person name="Oishi K."/>
            <person name="Rigoutsos I."/>
            <person name="Sano M."/>
            <person name="Sasaki A."/>
            <person name="Sasakura Y."/>
            <person name="Shoguchi E."/>
            <person name="Shin-i T."/>
            <person name="Spagnuolo A."/>
            <person name="Stainier D."/>
            <person name="Suzuki M.M."/>
            <person name="Tassy O."/>
            <person name="Takatori N."/>
            <person name="Tokuoka M."/>
            <person name="Yagi K."/>
            <person name="Yoshizaki F."/>
            <person name="Wada S."/>
            <person name="Zhang C."/>
            <person name="Hyatt P.D."/>
            <person name="Larimer F."/>
            <person name="Detter C."/>
            <person name="Doggett N."/>
            <person name="Glavina T."/>
            <person name="Hawkins T."/>
            <person name="Richardson P."/>
            <person name="Lucas S."/>
            <person name="Kohara Y."/>
            <person name="Levine M."/>
            <person name="Satoh N."/>
            <person name="Rokhsar D.S."/>
        </authorList>
    </citation>
    <scope>NUCLEOTIDE SEQUENCE [LARGE SCALE GENOMIC DNA]</scope>
</reference>
<dbReference type="FunCoup" id="F7BHW5">
    <property type="interactions" value="677"/>
</dbReference>
<dbReference type="CDD" id="cd07977">
    <property type="entry name" value="TFIIE_beta_winged_helix"/>
    <property type="match status" value="1"/>
</dbReference>
<dbReference type="PIRSF" id="PIRSF016398">
    <property type="entry name" value="TFIIE-beta"/>
    <property type="match status" value="1"/>
</dbReference>
<organism evidence="10 11">
    <name type="scientific">Ciona intestinalis</name>
    <name type="common">Transparent sea squirt</name>
    <name type="synonym">Ascidia intestinalis</name>
    <dbReference type="NCBI Taxonomy" id="7719"/>
    <lineage>
        <taxon>Eukaryota</taxon>
        <taxon>Metazoa</taxon>
        <taxon>Chordata</taxon>
        <taxon>Tunicata</taxon>
        <taxon>Ascidiacea</taxon>
        <taxon>Phlebobranchia</taxon>
        <taxon>Cionidae</taxon>
        <taxon>Ciona</taxon>
    </lineage>
</organism>
<dbReference type="GeneTree" id="ENSGT00390000011749"/>
<reference evidence="10" key="3">
    <citation type="submission" date="2025-08" db="UniProtKB">
        <authorList>
            <consortium name="Ensembl"/>
        </authorList>
    </citation>
    <scope>IDENTIFICATION</scope>
</reference>
<reference evidence="10" key="4">
    <citation type="submission" date="2025-09" db="UniProtKB">
        <authorList>
            <consortium name="Ensembl"/>
        </authorList>
    </citation>
    <scope>IDENTIFICATION</scope>
</reference>
<feature type="compositionally biased region" description="Basic and acidic residues" evidence="8">
    <location>
        <begin position="1"/>
        <end position="13"/>
    </location>
</feature>
<name>F7BHW5_CIOIN</name>
<evidence type="ECO:0000256" key="3">
    <source>
        <dbReference type="ARBA" id="ARBA00023125"/>
    </source>
</evidence>
<dbReference type="InterPro" id="IPR036390">
    <property type="entry name" value="WH_DNA-bd_sf"/>
</dbReference>
<dbReference type="Pfam" id="PF18121">
    <property type="entry name" value="TFA2_Winged_2"/>
    <property type="match status" value="1"/>
</dbReference>
<proteinExistence type="inferred from homology"/>
<dbReference type="HOGENOM" id="CLU_086770_0_0_1"/>
<dbReference type="AlphaFoldDB" id="F7BHW5"/>
<comment type="subunit">
    <text evidence="7">Tetramer of two alpha and two beta chains.</text>
</comment>
<comment type="similarity">
    <text evidence="7">Belongs to the TFIIE beta subunit family.</text>
</comment>
<evidence type="ECO:0000313" key="11">
    <source>
        <dbReference type="Proteomes" id="UP000008144"/>
    </source>
</evidence>
<evidence type="ECO:0000259" key="9">
    <source>
        <dbReference type="PROSITE" id="PS51351"/>
    </source>
</evidence>
<reference evidence="10" key="2">
    <citation type="journal article" date="2008" name="Genome Biol.">
        <title>Improved genome assembly and evidence-based global gene model set for the chordate Ciona intestinalis: new insight into intron and operon populations.</title>
        <authorList>
            <person name="Satou Y."/>
            <person name="Mineta K."/>
            <person name="Ogasawara M."/>
            <person name="Sasakura Y."/>
            <person name="Shoguchi E."/>
            <person name="Ueno K."/>
            <person name="Yamada L."/>
            <person name="Matsumoto J."/>
            <person name="Wasserscheid J."/>
            <person name="Dewar K."/>
            <person name="Wiley G.B."/>
            <person name="Macmil S.L."/>
            <person name="Roe B.A."/>
            <person name="Zeller R.W."/>
            <person name="Hastings K.E."/>
            <person name="Lemaire P."/>
            <person name="Lindquist E."/>
            <person name="Endo T."/>
            <person name="Hotta K."/>
            <person name="Inaba K."/>
        </authorList>
    </citation>
    <scope>NUCLEOTIDE SEQUENCE [LARGE SCALE GENOMIC DNA]</scope>
    <source>
        <strain evidence="10">wild type</strain>
    </source>
</reference>
<evidence type="ECO:0000256" key="1">
    <source>
        <dbReference type="ARBA" id="ARBA00004123"/>
    </source>
</evidence>
<dbReference type="InterPro" id="IPR036388">
    <property type="entry name" value="WH-like_DNA-bd_sf"/>
</dbReference>
<dbReference type="Proteomes" id="UP000008144">
    <property type="component" value="Chromosome 14"/>
</dbReference>
<dbReference type="PANTHER" id="PTHR12716:SF8">
    <property type="entry name" value="TRANSCRIPTION INITIATION FACTOR IIE SUBUNIT BETA"/>
    <property type="match status" value="1"/>
</dbReference>
<feature type="domain" description="TFIIE beta" evidence="9">
    <location>
        <begin position="51"/>
        <end position="145"/>
    </location>
</feature>
<evidence type="ECO:0000256" key="2">
    <source>
        <dbReference type="ARBA" id="ARBA00023015"/>
    </source>
</evidence>
<evidence type="ECO:0000256" key="7">
    <source>
        <dbReference type="PIRNR" id="PIRNR016398"/>
    </source>
</evidence>
<dbReference type="EMBL" id="EAAA01001172">
    <property type="status" value="NOT_ANNOTATED_CDS"/>
    <property type="molecule type" value="Genomic_DNA"/>
</dbReference>
<evidence type="ECO:0000256" key="5">
    <source>
        <dbReference type="ARBA" id="ARBA00023242"/>
    </source>
</evidence>
<evidence type="ECO:0000256" key="8">
    <source>
        <dbReference type="SAM" id="MobiDB-lite"/>
    </source>
</evidence>
<dbReference type="OMA" id="AFKRRAM"/>
<dbReference type="GO" id="GO:0003677">
    <property type="term" value="F:DNA binding"/>
    <property type="evidence" value="ECO:0007669"/>
    <property type="project" value="UniProtKB-UniRule"/>
</dbReference>
<feature type="region of interest" description="Disordered" evidence="8">
    <location>
        <begin position="250"/>
        <end position="284"/>
    </location>
</feature>
<dbReference type="InterPro" id="IPR003166">
    <property type="entry name" value="TFIIE_bsu_DNA-bd"/>
</dbReference>
<comment type="subcellular location">
    <subcellularLocation>
        <location evidence="1 7">Nucleus</location>
    </subcellularLocation>
</comment>
<keyword evidence="11" id="KW-1185">Reference proteome</keyword>
<dbReference type="InParanoid" id="F7BHW5"/>
<protein>
    <recommendedName>
        <fullName evidence="7">Transcription initiation factor IIE subunit beta</fullName>
    </recommendedName>
</protein>
<sequence>MDESLLRQREAFKQRAMTMPVVERSTVRKDTSRKESATTSKKLHRPSSSTSSKPIPSLYSKPSVNKHKFGLLAQLVNHMKSRHQNGFTHALTLDEMLEECNMETTISTMHKHWLLNEALVNNPKIQVISEGAATQFSFKPKYNIKDKKALLKLLDRHDQRGLGGIRMEDIEEGLPRAKKCIKLLGDKILFVTRPDKKQIVFYNDKSCEFPVDEEFQQLWRSVTVDSIDDEKIEEYLNSHGITSMQDNAVKKPAVQKRKKTNRKRKFKTHNDHLDGLLEDYSEKS</sequence>
<dbReference type="GO" id="GO:0006367">
    <property type="term" value="P:transcription initiation at RNA polymerase II promoter"/>
    <property type="evidence" value="ECO:0000318"/>
    <property type="project" value="GO_Central"/>
</dbReference>
<keyword evidence="3 7" id="KW-0238">DNA-binding</keyword>
<dbReference type="InterPro" id="IPR040501">
    <property type="entry name" value="TFA2_Winged_2"/>
</dbReference>
<feature type="compositionally biased region" description="Basic and acidic residues" evidence="8">
    <location>
        <begin position="268"/>
        <end position="284"/>
    </location>
</feature>
<feature type="compositionally biased region" description="Basic residues" evidence="8">
    <location>
        <begin position="253"/>
        <end position="267"/>
    </location>
</feature>
<evidence type="ECO:0000256" key="4">
    <source>
        <dbReference type="ARBA" id="ARBA00023163"/>
    </source>
</evidence>
<comment type="function">
    <text evidence="6 7">Recruits TFIIH to the initiation complex and stimulates the RNA polymerase II C-terminal domain kinase and DNA-dependent ATPase activities of TFIIH. Both TFIIH and TFIIE are required for promoter clearance by RNA polymerase.</text>
</comment>
<dbReference type="InterPro" id="IPR016656">
    <property type="entry name" value="TFIIE-bsu"/>
</dbReference>
<evidence type="ECO:0000256" key="6">
    <source>
        <dbReference type="ARBA" id="ARBA00025581"/>
    </source>
</evidence>
<keyword evidence="4 7" id="KW-0804">Transcription</keyword>
<keyword evidence="5 7" id="KW-0539">Nucleus</keyword>
<accession>F7BHW5</accession>
<feature type="compositionally biased region" description="Low complexity" evidence="8">
    <location>
        <begin position="46"/>
        <end position="60"/>
    </location>
</feature>
<dbReference type="Pfam" id="PF02186">
    <property type="entry name" value="TFIIE_beta"/>
    <property type="match status" value="1"/>
</dbReference>
<evidence type="ECO:0000313" key="10">
    <source>
        <dbReference type="Ensembl" id="ENSCINP00000026391.2"/>
    </source>
</evidence>
<keyword evidence="2 7" id="KW-0805">Transcription regulation</keyword>
<feature type="compositionally biased region" description="Basic and acidic residues" evidence="8">
    <location>
        <begin position="25"/>
        <end position="36"/>
    </location>
</feature>
<dbReference type="GO" id="GO:0005673">
    <property type="term" value="C:transcription factor TFIIE complex"/>
    <property type="evidence" value="ECO:0000318"/>
    <property type="project" value="GO_Central"/>
</dbReference>
<feature type="region of interest" description="Disordered" evidence="8">
    <location>
        <begin position="1"/>
        <end position="61"/>
    </location>
</feature>
<dbReference type="PROSITE" id="PS51351">
    <property type="entry name" value="TFIIE_BETA_C"/>
    <property type="match status" value="1"/>
</dbReference>
<dbReference type="FunFam" id="1.10.10.10:FF:000177">
    <property type="entry name" value="Transcription initiation factor IIE subunit beta"/>
    <property type="match status" value="1"/>
</dbReference>
<dbReference type="Gene3D" id="1.10.10.10">
    <property type="entry name" value="Winged helix-like DNA-binding domain superfamily/Winged helix DNA-binding domain"/>
    <property type="match status" value="1"/>
</dbReference>
<dbReference type="Ensembl" id="ENSCINT00000026637.2">
    <property type="protein sequence ID" value="ENSCINP00000026391.2"/>
    <property type="gene ID" value="ENSCING00000014661.2"/>
</dbReference>
<dbReference type="PANTHER" id="PTHR12716">
    <property type="entry name" value="TRANSCRIPTION INITIATION FACTOR IIE, BETA SUBUNIT"/>
    <property type="match status" value="1"/>
</dbReference>
<dbReference type="SUPFAM" id="SSF46785">
    <property type="entry name" value="Winged helix' DNA-binding domain"/>
    <property type="match status" value="1"/>
</dbReference>
<dbReference type="STRING" id="7719.ENSCINP00000026391"/>